<protein>
    <submittedName>
        <fullName evidence="2">Uncharacterized protein</fullName>
    </submittedName>
</protein>
<accession>A0A1B2DKK9</accession>
<proteinExistence type="predicted"/>
<feature type="transmembrane region" description="Helical" evidence="1">
    <location>
        <begin position="6"/>
        <end position="31"/>
    </location>
</feature>
<dbReference type="AlphaFoldDB" id="A0A1B2DKK9"/>
<dbReference type="InterPro" id="IPR011990">
    <property type="entry name" value="TPR-like_helical_dom_sf"/>
</dbReference>
<reference evidence="2" key="1">
    <citation type="submission" date="2016-08" db="EMBL/GenBank/DDBJ databases">
        <title>Complete Genome Seqeunce of Paenibacillus sp. BIHB 4019 from tea rhizoplane.</title>
        <authorList>
            <person name="Thakur R."/>
            <person name="Swarnkar M.K."/>
            <person name="Gulati A."/>
        </authorList>
    </citation>
    <scope>NUCLEOTIDE SEQUENCE [LARGE SCALE GENOMIC DNA]</scope>
    <source>
        <strain evidence="2">BIHB4019</strain>
    </source>
</reference>
<dbReference type="Pfam" id="PF13181">
    <property type="entry name" value="TPR_8"/>
    <property type="match status" value="2"/>
</dbReference>
<dbReference type="EMBL" id="CP016808">
    <property type="protein sequence ID" value="ANY68267.1"/>
    <property type="molecule type" value="Genomic_DNA"/>
</dbReference>
<keyword evidence="1" id="KW-1133">Transmembrane helix</keyword>
<evidence type="ECO:0000313" key="2">
    <source>
        <dbReference type="EMBL" id="ANY68267.1"/>
    </source>
</evidence>
<name>A0A1B2DKK9_9BACL</name>
<keyword evidence="1" id="KW-0812">Transmembrane</keyword>
<keyword evidence="1" id="KW-0472">Membrane</keyword>
<gene>
    <name evidence="2" type="ORF">BBD42_18635</name>
</gene>
<evidence type="ECO:0000256" key="1">
    <source>
        <dbReference type="SAM" id="Phobius"/>
    </source>
</evidence>
<dbReference type="InterPro" id="IPR019734">
    <property type="entry name" value="TPR_rpt"/>
</dbReference>
<dbReference type="Gene3D" id="1.25.40.10">
    <property type="entry name" value="Tetratricopeptide repeat domain"/>
    <property type="match status" value="1"/>
</dbReference>
<dbReference type="SMART" id="SM00028">
    <property type="entry name" value="TPR"/>
    <property type="match status" value="2"/>
</dbReference>
<organism evidence="2">
    <name type="scientific">Paenibacillus sp. BIHB 4019</name>
    <dbReference type="NCBI Taxonomy" id="1870819"/>
    <lineage>
        <taxon>Bacteria</taxon>
        <taxon>Bacillati</taxon>
        <taxon>Bacillota</taxon>
        <taxon>Bacilli</taxon>
        <taxon>Bacillales</taxon>
        <taxon>Paenibacillaceae</taxon>
        <taxon>Paenibacillus</taxon>
    </lineage>
</organism>
<dbReference type="SUPFAM" id="SSF48452">
    <property type="entry name" value="TPR-like"/>
    <property type="match status" value="1"/>
</dbReference>
<sequence>MSKIFLFFFLTWLTGNPFIAIIVLLLILYALDRRFVGLTPSFVRPLRRSSQLRKLRRHVDMAPNDVSSKQEIARILIEKKKYNEALAWLSPMEHTLEDSAEYWDDLGLCLLQTGQTERGEAAIKRALTLNERVKYGAPYLRLAALHAGKDASQAISYIEAFQRIQSSSCEAYERLAGIYKTMGKEQDAKNAMEEGLRIYRTLPKYKKRGERKWALRLWFRRWSKLWQRLQCGV</sequence>
<dbReference type="RefSeq" id="WP_099519416.1">
    <property type="nucleotide sequence ID" value="NZ_CP016808.1"/>
</dbReference>